<feature type="domain" description="Rad50/SbcC-type AAA" evidence="6">
    <location>
        <begin position="5"/>
        <end position="243"/>
    </location>
</feature>
<name>A0A1L9QXJ1_9CYAN</name>
<dbReference type="Proteomes" id="UP000183940">
    <property type="component" value="Unassembled WGS sequence"/>
</dbReference>
<accession>A0A1L9QXJ1</accession>
<evidence type="ECO:0000313" key="8">
    <source>
        <dbReference type="Proteomes" id="UP000183940"/>
    </source>
</evidence>
<dbReference type="SUPFAM" id="SSF75712">
    <property type="entry name" value="Rad50 coiled-coil Zn hook"/>
    <property type="match status" value="1"/>
</dbReference>
<dbReference type="GO" id="GO:0005524">
    <property type="term" value="F:ATP binding"/>
    <property type="evidence" value="ECO:0007669"/>
    <property type="project" value="UniProtKB-KW"/>
</dbReference>
<evidence type="ECO:0000259" key="6">
    <source>
        <dbReference type="Pfam" id="PF13476"/>
    </source>
</evidence>
<feature type="region of interest" description="Disordered" evidence="5">
    <location>
        <begin position="246"/>
        <end position="274"/>
    </location>
</feature>
<feature type="coiled-coil region" evidence="4">
    <location>
        <begin position="650"/>
        <end position="691"/>
    </location>
</feature>
<dbReference type="PANTHER" id="PTHR32114">
    <property type="entry name" value="ABC TRANSPORTER ABCH.3"/>
    <property type="match status" value="1"/>
</dbReference>
<dbReference type="AlphaFoldDB" id="A0A1L9QXJ1"/>
<dbReference type="SUPFAM" id="SSF52540">
    <property type="entry name" value="P-loop containing nucleoside triphosphate hydrolases"/>
    <property type="match status" value="2"/>
</dbReference>
<dbReference type="InterPro" id="IPR027417">
    <property type="entry name" value="P-loop_NTPase"/>
</dbReference>
<sequence>MIPLQLTLKNFLSYQEATLDFSQLHTACISGVNGAGKSSLLEAIAWSLWGKSRVGSEDDLIHYGAAEVRVMFSLIQDRQTLRVIRTRQRGQTTSLEFQVQTESGFRSLTSRNMRQTQQLIIESLKLDYHTFVNSAYLRQGRADEFMLKGAMERKQILARLLNLDQYDRLSDRAKEISVQHKATVGVLQPQLQAIESQLTTEEAIAQELQEVEQHLQHLHQTQARAKQQLSSWQTLQHQQQTLQQQLQWHESQQDSLERDRQRLHQERDTAHTQKEQLESLLAQESAITTAYQNFQSLQVKEAQLAAQFSSYQTTQEQLNHLRQTQKEQQQALEDQLRLIQIQLDHLQTQERELQAILDRQPEIEAAQVKLQQARDRLNSLDQLQLQVSPLLHHRQNLQRRIDQATAQCRAKLEELQSSWKQLQTEQAQTPLLEQATEDVAGEIAQLEKKRIYQQRVLEKGQERRNMMEGLQAQQRSYESQLDAISQKLQLLKQRSSAENGDEQIYPPCPLCDRLLDEHHWHLVQEKHTSEQQKILNQIWVIREQLATSELEIKVFRQEYRDLDRELSRLSPALEKRGQLKAVLDVTEQKLERLQQLQTEILELEDALHTRSYAQDLYTELETIDRRIQKLKYDEKDHVLARGQVEKWRWADIKKGEIKSALKQQKKLQEERPELQAQYQQLSRRLEKLQTTSSLQRQIQTLETQLAEIDYDPESHQLLINQLREAQSAQFRHQQLEQAQEQYPQVCQTCLALDRRLDDHQHRTQELGESLAELNKVLLQNPDATPQVRALERQLQDGQNQREELLARKGRLQQQQQHLKSLNQQYQTIKKQLEVAQKNYRVYTELTYAFGKKGIQSLMIENILPELEAQTNRVLARLSSHQLHVQFITQKSQKTKKDKWVETLDILIADSQGTRPYETYSGGETFRVNFAIRLALAKLLAQQSGTALQMLIIDEGFGTQDEEGCDRLIAAINAISPEFACILTITHLNFFKEAFPVRIEVTKTANGSQLSVQS</sequence>
<dbReference type="PANTHER" id="PTHR32114:SF2">
    <property type="entry name" value="ABC TRANSPORTER ABCH.3"/>
    <property type="match status" value="1"/>
</dbReference>
<organism evidence="7 8">
    <name type="scientific">Roseofilum reptotaenium AO1-A</name>
    <dbReference type="NCBI Taxonomy" id="1925591"/>
    <lineage>
        <taxon>Bacteria</taxon>
        <taxon>Bacillati</taxon>
        <taxon>Cyanobacteriota</taxon>
        <taxon>Cyanophyceae</taxon>
        <taxon>Desertifilales</taxon>
        <taxon>Desertifilaceae</taxon>
        <taxon>Roseofilum</taxon>
    </lineage>
</organism>
<reference evidence="7" key="1">
    <citation type="submission" date="2016-10" db="EMBL/GenBank/DDBJ databases">
        <title>CRISPR-Cas defence system in Roseofilum reptotaenium: evidence of a bacteriophage-cyanobacterium arms race in the coral black band disease.</title>
        <authorList>
            <person name="Buerger P."/>
            <person name="Wood-Charlson E.M."/>
            <person name="Weynberg K.D."/>
            <person name="Willis B."/>
            <person name="Van Oppen M.J."/>
        </authorList>
    </citation>
    <scope>NUCLEOTIDE SEQUENCE [LARGE SCALE GENOMIC DNA]</scope>
    <source>
        <strain evidence="7">AO1-A</strain>
    </source>
</reference>
<keyword evidence="4" id="KW-0175">Coiled coil</keyword>
<gene>
    <name evidence="7" type="ORF">BI308_00050</name>
</gene>
<protein>
    <recommendedName>
        <fullName evidence="3">Nuclease SbcCD subunit C</fullName>
    </recommendedName>
</protein>
<dbReference type="InterPro" id="IPR038729">
    <property type="entry name" value="Rad50/SbcC_AAA"/>
</dbReference>
<dbReference type="Pfam" id="PF13558">
    <property type="entry name" value="SbcC_Walker_B"/>
    <property type="match status" value="1"/>
</dbReference>
<dbReference type="STRING" id="1925591.BI308_00050"/>
<keyword evidence="7" id="KW-0067">ATP-binding</keyword>
<evidence type="ECO:0000256" key="2">
    <source>
        <dbReference type="ARBA" id="ARBA00011322"/>
    </source>
</evidence>
<proteinExistence type="inferred from homology"/>
<evidence type="ECO:0000256" key="3">
    <source>
        <dbReference type="ARBA" id="ARBA00013368"/>
    </source>
</evidence>
<evidence type="ECO:0000313" key="7">
    <source>
        <dbReference type="EMBL" id="OJJ27410.1"/>
    </source>
</evidence>
<keyword evidence="8" id="KW-1185">Reference proteome</keyword>
<feature type="coiled-coil region" evidence="4">
    <location>
        <begin position="467"/>
        <end position="494"/>
    </location>
</feature>
<feature type="coiled-coil region" evidence="4">
    <location>
        <begin position="311"/>
        <end position="414"/>
    </location>
</feature>
<evidence type="ECO:0000256" key="5">
    <source>
        <dbReference type="SAM" id="MobiDB-lite"/>
    </source>
</evidence>
<evidence type="ECO:0000256" key="4">
    <source>
        <dbReference type="SAM" id="Coils"/>
    </source>
</evidence>
<dbReference type="Pfam" id="PF13476">
    <property type="entry name" value="AAA_23"/>
    <property type="match status" value="1"/>
</dbReference>
<dbReference type="Gene3D" id="1.10.287.510">
    <property type="entry name" value="Helix hairpin bin"/>
    <property type="match status" value="1"/>
</dbReference>
<feature type="coiled-coil region" evidence="4">
    <location>
        <begin position="545"/>
        <end position="606"/>
    </location>
</feature>
<keyword evidence="7" id="KW-0547">Nucleotide-binding</keyword>
<dbReference type="GO" id="GO:0006302">
    <property type="term" value="P:double-strand break repair"/>
    <property type="evidence" value="ECO:0007669"/>
    <property type="project" value="InterPro"/>
</dbReference>
<feature type="compositionally biased region" description="Basic and acidic residues" evidence="5">
    <location>
        <begin position="251"/>
        <end position="274"/>
    </location>
</feature>
<dbReference type="Gene3D" id="3.40.50.300">
    <property type="entry name" value="P-loop containing nucleotide triphosphate hydrolases"/>
    <property type="match status" value="2"/>
</dbReference>
<dbReference type="GO" id="GO:0016887">
    <property type="term" value="F:ATP hydrolysis activity"/>
    <property type="evidence" value="ECO:0007669"/>
    <property type="project" value="InterPro"/>
</dbReference>
<evidence type="ECO:0000256" key="1">
    <source>
        <dbReference type="ARBA" id="ARBA00006930"/>
    </source>
</evidence>
<feature type="coiled-coil region" evidence="4">
    <location>
        <begin position="787"/>
        <end position="838"/>
    </location>
</feature>
<comment type="caution">
    <text evidence="7">The sequence shown here is derived from an EMBL/GenBank/DDBJ whole genome shotgun (WGS) entry which is preliminary data.</text>
</comment>
<comment type="similarity">
    <text evidence="1">Belongs to the SMC family. SbcC subfamily.</text>
</comment>
<dbReference type="EMBL" id="MLAW01000001">
    <property type="protein sequence ID" value="OJJ27410.1"/>
    <property type="molecule type" value="Genomic_DNA"/>
</dbReference>
<comment type="subunit">
    <text evidence="2">Heterodimer of SbcC and SbcD.</text>
</comment>